<keyword evidence="3" id="KW-1185">Reference proteome</keyword>
<accession>L1MI54</accession>
<feature type="transmembrane region" description="Helical" evidence="1">
    <location>
        <begin position="111"/>
        <end position="134"/>
    </location>
</feature>
<name>L1MI54_9CORY</name>
<keyword evidence="1" id="KW-1133">Transmembrane helix</keyword>
<feature type="transmembrane region" description="Helical" evidence="1">
    <location>
        <begin position="61"/>
        <end position="85"/>
    </location>
</feature>
<organism evidence="2 3">
    <name type="scientific">Corynebacterium durum F0235</name>
    <dbReference type="NCBI Taxonomy" id="1035195"/>
    <lineage>
        <taxon>Bacteria</taxon>
        <taxon>Bacillati</taxon>
        <taxon>Actinomycetota</taxon>
        <taxon>Actinomycetes</taxon>
        <taxon>Mycobacteriales</taxon>
        <taxon>Corynebacteriaceae</taxon>
        <taxon>Corynebacterium</taxon>
    </lineage>
</organism>
<dbReference type="AlphaFoldDB" id="L1MI54"/>
<evidence type="ECO:0000313" key="2">
    <source>
        <dbReference type="EMBL" id="EKX90948.1"/>
    </source>
</evidence>
<protein>
    <submittedName>
        <fullName evidence="2">Uncharacterized protein</fullName>
    </submittedName>
</protein>
<gene>
    <name evidence="2" type="ORF">HMPREF9997_01014</name>
</gene>
<reference evidence="2 3" key="1">
    <citation type="submission" date="2012-05" db="EMBL/GenBank/DDBJ databases">
        <authorList>
            <person name="Weinstock G."/>
            <person name="Sodergren E."/>
            <person name="Lobos E.A."/>
            <person name="Fulton L."/>
            <person name="Fulton R."/>
            <person name="Courtney L."/>
            <person name="Fronick C."/>
            <person name="O'Laughlin M."/>
            <person name="Godfrey J."/>
            <person name="Wilson R.M."/>
            <person name="Miner T."/>
            <person name="Farmer C."/>
            <person name="Delehaunty K."/>
            <person name="Cordes M."/>
            <person name="Minx P."/>
            <person name="Tomlinson C."/>
            <person name="Chen J."/>
            <person name="Wollam A."/>
            <person name="Pepin K.H."/>
            <person name="Bhonagiri V."/>
            <person name="Zhang X."/>
            <person name="Suruliraj S."/>
            <person name="Warren W."/>
            <person name="Mitreva M."/>
            <person name="Mardis E.R."/>
            <person name="Wilson R.K."/>
        </authorList>
    </citation>
    <scope>NUCLEOTIDE SEQUENCE [LARGE SCALE GENOMIC DNA]</scope>
    <source>
        <strain evidence="2 3">F0235</strain>
    </source>
</reference>
<dbReference type="HOGENOM" id="CLU_1537497_0_0_11"/>
<dbReference type="PATRIC" id="fig|1035195.3.peg.904"/>
<dbReference type="EMBL" id="AMEM01000016">
    <property type="protein sequence ID" value="EKX90948.1"/>
    <property type="molecule type" value="Genomic_DNA"/>
</dbReference>
<evidence type="ECO:0000313" key="3">
    <source>
        <dbReference type="Proteomes" id="UP000010445"/>
    </source>
</evidence>
<keyword evidence="1" id="KW-0472">Membrane</keyword>
<sequence length="174" mass="18865">MTIDVSKNVTAAIENAAERAEIATQRSENAVKYHHEVVKELREERERYAAEMEAGRSWQRALWRAVGGIGLHASALLLSAMWVLLPLDVAACALDIGSFGDWIAGVATDGFGGFVLSVFAAIAYMIAVSAAIFVSYKAMMLSLANIDETAEKWNAALVAASKKILFVRDEGDEK</sequence>
<keyword evidence="1" id="KW-0812">Transmembrane</keyword>
<dbReference type="Proteomes" id="UP000010445">
    <property type="component" value="Unassembled WGS sequence"/>
</dbReference>
<comment type="caution">
    <text evidence="2">The sequence shown here is derived from an EMBL/GenBank/DDBJ whole genome shotgun (WGS) entry which is preliminary data.</text>
</comment>
<evidence type="ECO:0000256" key="1">
    <source>
        <dbReference type="SAM" id="Phobius"/>
    </source>
</evidence>
<proteinExistence type="predicted"/>